<comment type="caution">
    <text evidence="6">The sequence shown here is derived from an EMBL/GenBank/DDBJ whole genome shotgun (WGS) entry which is preliminary data.</text>
</comment>
<evidence type="ECO:0000259" key="5">
    <source>
        <dbReference type="Pfam" id="PF05175"/>
    </source>
</evidence>
<evidence type="ECO:0000313" key="7">
    <source>
        <dbReference type="Proteomes" id="UP000544742"/>
    </source>
</evidence>
<sequence length="187" mass="20624">MCPGFGSCEVYHPDEDTFLLLQAAIKEARPEDHVLEVGCGSGLVSLELARQVESLVALDINPHAVRATRERGVEVIRSDLFEGIRGKFDLIIFNPPYLPTKQAERSDQWINYALDGGESGRETIGRFLLDLAEHLRPGGRALLLISSLSGPEEVEMMAGDAGLITERVASKGCFFEKLMVLRITVRN</sequence>
<dbReference type="GO" id="GO:0008276">
    <property type="term" value="F:protein methyltransferase activity"/>
    <property type="evidence" value="ECO:0007669"/>
    <property type="project" value="TreeGrafter"/>
</dbReference>
<feature type="domain" description="Methyltransferase small" evidence="5">
    <location>
        <begin position="14"/>
        <end position="103"/>
    </location>
</feature>
<dbReference type="InterPro" id="IPR004557">
    <property type="entry name" value="PrmC-related"/>
</dbReference>
<dbReference type="RefSeq" id="WP_048132093.1">
    <property type="nucleotide sequence ID" value="NZ_DAITXA010000003.1"/>
</dbReference>
<dbReference type="Gene3D" id="3.40.50.150">
    <property type="entry name" value="Vaccinia Virus protein VP39"/>
    <property type="match status" value="1"/>
</dbReference>
<evidence type="ECO:0000256" key="1">
    <source>
        <dbReference type="ARBA" id="ARBA00006149"/>
    </source>
</evidence>
<evidence type="ECO:0000256" key="3">
    <source>
        <dbReference type="ARBA" id="ARBA00022679"/>
    </source>
</evidence>
<keyword evidence="3 6" id="KW-0808">Transferase</keyword>
<keyword evidence="2 6" id="KW-0489">Methyltransferase</keyword>
<dbReference type="NCBIfam" id="NF011529">
    <property type="entry name" value="PRK14968.1-3"/>
    <property type="match status" value="1"/>
</dbReference>
<proteinExistence type="inferred from homology"/>
<accession>A0A7K4AJ00</accession>
<protein>
    <submittedName>
        <fullName evidence="6">Methyltransferase</fullName>
    </submittedName>
</protein>
<gene>
    <name evidence="6" type="ORF">GX426_07675</name>
</gene>
<dbReference type="InterPro" id="IPR052190">
    <property type="entry name" value="Euk-Arch_PrmC-MTase"/>
</dbReference>
<dbReference type="InterPro" id="IPR002052">
    <property type="entry name" value="DNA_methylase_N6_adenine_CS"/>
</dbReference>
<dbReference type="CDD" id="cd02440">
    <property type="entry name" value="AdoMet_MTases"/>
    <property type="match status" value="1"/>
</dbReference>
<evidence type="ECO:0000313" key="6">
    <source>
        <dbReference type="EMBL" id="NLJ22971.1"/>
    </source>
</evidence>
<evidence type="ECO:0000256" key="2">
    <source>
        <dbReference type="ARBA" id="ARBA00022603"/>
    </source>
</evidence>
<evidence type="ECO:0000256" key="4">
    <source>
        <dbReference type="ARBA" id="ARBA00022691"/>
    </source>
</evidence>
<dbReference type="PRINTS" id="PR00507">
    <property type="entry name" value="N12N6MTFRASE"/>
</dbReference>
<organism evidence="6 7">
    <name type="scientific">Methanothrix soehngenii</name>
    <name type="common">Methanosaeta concilii</name>
    <dbReference type="NCBI Taxonomy" id="2223"/>
    <lineage>
        <taxon>Archaea</taxon>
        <taxon>Methanobacteriati</taxon>
        <taxon>Methanobacteriota</taxon>
        <taxon>Stenosarchaea group</taxon>
        <taxon>Methanomicrobia</taxon>
        <taxon>Methanotrichales</taxon>
        <taxon>Methanotrichaceae</taxon>
        <taxon>Methanothrix</taxon>
    </lineage>
</organism>
<reference evidence="6 7" key="1">
    <citation type="journal article" date="2020" name="Biotechnol. Biofuels">
        <title>New insights from the biogas microbiome by comprehensive genome-resolved metagenomics of nearly 1600 species originating from multiple anaerobic digesters.</title>
        <authorList>
            <person name="Campanaro S."/>
            <person name="Treu L."/>
            <person name="Rodriguez-R L.M."/>
            <person name="Kovalovszki A."/>
            <person name="Ziels R.M."/>
            <person name="Maus I."/>
            <person name="Zhu X."/>
            <person name="Kougias P.G."/>
            <person name="Basile A."/>
            <person name="Luo G."/>
            <person name="Schluter A."/>
            <person name="Konstantinidis K.T."/>
            <person name="Angelidaki I."/>
        </authorList>
    </citation>
    <scope>NUCLEOTIDE SEQUENCE [LARGE SCALE GENOMIC DNA]</scope>
    <source>
        <strain evidence="6">AS27yjCOA_157</strain>
    </source>
</reference>
<dbReference type="GO" id="GO:0035657">
    <property type="term" value="C:eRF1 methyltransferase complex"/>
    <property type="evidence" value="ECO:0007669"/>
    <property type="project" value="TreeGrafter"/>
</dbReference>
<comment type="similarity">
    <text evidence="1">Belongs to the eukaryotic/archaeal PrmC-related family.</text>
</comment>
<dbReference type="NCBIfam" id="TIGR00537">
    <property type="entry name" value="hemK_rel_arch"/>
    <property type="match status" value="1"/>
</dbReference>
<dbReference type="Proteomes" id="UP000544742">
    <property type="component" value="Unassembled WGS sequence"/>
</dbReference>
<dbReference type="EMBL" id="JAAYUN010000129">
    <property type="protein sequence ID" value="NLJ22971.1"/>
    <property type="molecule type" value="Genomic_DNA"/>
</dbReference>
<dbReference type="InterPro" id="IPR029063">
    <property type="entry name" value="SAM-dependent_MTases_sf"/>
</dbReference>
<dbReference type="Pfam" id="PF05175">
    <property type="entry name" value="MTS"/>
    <property type="match status" value="1"/>
</dbReference>
<dbReference type="AlphaFoldDB" id="A0A7K4AJ00"/>
<dbReference type="SUPFAM" id="SSF53335">
    <property type="entry name" value="S-adenosyl-L-methionine-dependent methyltransferases"/>
    <property type="match status" value="1"/>
</dbReference>
<dbReference type="GO" id="GO:0032259">
    <property type="term" value="P:methylation"/>
    <property type="evidence" value="ECO:0007669"/>
    <property type="project" value="UniProtKB-KW"/>
</dbReference>
<dbReference type="PANTHER" id="PTHR45875:SF1">
    <property type="entry name" value="METHYLTRANSFERASE N6AMT1"/>
    <property type="match status" value="1"/>
</dbReference>
<dbReference type="GO" id="GO:0008757">
    <property type="term" value="F:S-adenosylmethionine-dependent methyltransferase activity"/>
    <property type="evidence" value="ECO:0007669"/>
    <property type="project" value="TreeGrafter"/>
</dbReference>
<dbReference type="GO" id="GO:0003676">
    <property type="term" value="F:nucleic acid binding"/>
    <property type="evidence" value="ECO:0007669"/>
    <property type="project" value="InterPro"/>
</dbReference>
<keyword evidence="4" id="KW-0949">S-adenosyl-L-methionine</keyword>
<dbReference type="PROSITE" id="PS00092">
    <property type="entry name" value="N6_MTASE"/>
    <property type="match status" value="1"/>
</dbReference>
<dbReference type="InterPro" id="IPR007848">
    <property type="entry name" value="Small_mtfrase_dom"/>
</dbReference>
<dbReference type="PANTHER" id="PTHR45875">
    <property type="entry name" value="METHYLTRANSFERASE N6AMT1"/>
    <property type="match status" value="1"/>
</dbReference>
<name>A0A7K4AJ00_METSH</name>